<dbReference type="Proteomes" id="UP000016923">
    <property type="component" value="Unassembled WGS sequence"/>
</dbReference>
<dbReference type="EMBL" id="KE148155">
    <property type="protein sequence ID" value="EPE05789.1"/>
    <property type="molecule type" value="Genomic_DNA"/>
</dbReference>
<evidence type="ECO:0000313" key="3">
    <source>
        <dbReference type="Proteomes" id="UP000016923"/>
    </source>
</evidence>
<organism evidence="2 3">
    <name type="scientific">Ophiostoma piceae (strain UAMH 11346)</name>
    <name type="common">Sap stain fungus</name>
    <dbReference type="NCBI Taxonomy" id="1262450"/>
    <lineage>
        <taxon>Eukaryota</taxon>
        <taxon>Fungi</taxon>
        <taxon>Dikarya</taxon>
        <taxon>Ascomycota</taxon>
        <taxon>Pezizomycotina</taxon>
        <taxon>Sordariomycetes</taxon>
        <taxon>Sordariomycetidae</taxon>
        <taxon>Ophiostomatales</taxon>
        <taxon>Ophiostomataceae</taxon>
        <taxon>Ophiostoma</taxon>
    </lineage>
</organism>
<name>S3BX25_OPHP1</name>
<accession>S3BX25</accession>
<keyword evidence="2" id="KW-0808">Transferase</keyword>
<dbReference type="VEuPathDB" id="FungiDB:F503_08320"/>
<feature type="region of interest" description="Disordered" evidence="1">
    <location>
        <begin position="292"/>
        <end position="388"/>
    </location>
</feature>
<feature type="compositionally biased region" description="Polar residues" evidence="1">
    <location>
        <begin position="249"/>
        <end position="258"/>
    </location>
</feature>
<dbReference type="eggNOG" id="KOG0201">
    <property type="taxonomic scope" value="Eukaryota"/>
</dbReference>
<feature type="region of interest" description="Disordered" evidence="1">
    <location>
        <begin position="145"/>
        <end position="264"/>
    </location>
</feature>
<dbReference type="HOGENOM" id="CLU_463870_0_0_1"/>
<dbReference type="STRING" id="1262450.S3BX25"/>
<feature type="compositionally biased region" description="Gly residues" evidence="1">
    <location>
        <begin position="182"/>
        <end position="191"/>
    </location>
</feature>
<dbReference type="SUPFAM" id="SSF56112">
    <property type="entry name" value="Protein kinase-like (PK-like)"/>
    <property type="match status" value="1"/>
</dbReference>
<keyword evidence="3" id="KW-1185">Reference proteome</keyword>
<dbReference type="OrthoDB" id="248923at2759"/>
<keyword evidence="2" id="KW-0418">Kinase</keyword>
<proteinExistence type="predicted"/>
<dbReference type="AlphaFoldDB" id="S3BX25"/>
<dbReference type="InterPro" id="IPR011009">
    <property type="entry name" value="Kinase-like_dom_sf"/>
</dbReference>
<evidence type="ECO:0000313" key="2">
    <source>
        <dbReference type="EMBL" id="EPE05789.1"/>
    </source>
</evidence>
<evidence type="ECO:0000256" key="1">
    <source>
        <dbReference type="SAM" id="MobiDB-lite"/>
    </source>
</evidence>
<sequence length="588" mass="63213">MATLQVRGADYSVARQKAFDDATKMQAILKDLVAFCLADDPSQRPPIEQVQHHPYLFGTSNTYPTDTLANLVKGYKLWEAQGGTRKSLFAPGGAQGPMLDHLSSTAMANDEWNFSTTVDFDRSVFANPDSQAAVFDVYGTQVDFETGSNAGGPGGPGGPSGPGAPGGARGGDSFGGSLNDGSFGGGNGGTFSDGATPRPARMKGRRRQPPPQLPAVKVPLEKVFDPNTITNYDENSREYYGLPPPPPTASGNGTSNSDLPLRDDSLHSSLRESLIDLDASFDLSDTSRFADMDTIRAGPSGPRLSVDYDMSGDEGSEYNRPPLSDPADLPNNRRTQEWKFPTMPPPASANPEMFRFPFNDNGERSAMATPSGSSRGSRSNNNSNNNSISISRPAVLVHQHTEPIGLPSQGYDLSVPSMDDSANRMSMSSLIDLDMSMPDPIPDMTRPSTANSDAPSMAGSDYGMANPFDLEKHASIYVPMNSRNREPSGMMMGDPDDESDGAQFSDYDGQQNMQGAYQSDGDLDNFLLHANADIEAIGLGSREEVRDEMKRLLDSFKQHLSFTTTYVSSLPVRHAGGSGLRQEAQIEE</sequence>
<feature type="compositionally biased region" description="Low complexity" evidence="1">
    <location>
        <begin position="371"/>
        <end position="388"/>
    </location>
</feature>
<reference evidence="2 3" key="1">
    <citation type="journal article" date="2013" name="BMC Genomics">
        <title>The genome and transcriptome of the pine saprophyte Ophiostoma piceae, and a comparison with the bark beetle-associated pine pathogen Grosmannia clavigera.</title>
        <authorList>
            <person name="Haridas S."/>
            <person name="Wang Y."/>
            <person name="Lim L."/>
            <person name="Massoumi Alamouti S."/>
            <person name="Jackman S."/>
            <person name="Docking R."/>
            <person name="Robertson G."/>
            <person name="Birol I."/>
            <person name="Bohlmann J."/>
            <person name="Breuil C."/>
        </authorList>
    </citation>
    <scope>NUCLEOTIDE SEQUENCE [LARGE SCALE GENOMIC DNA]</scope>
    <source>
        <strain evidence="2 3">UAMH 11346</strain>
    </source>
</reference>
<protein>
    <submittedName>
        <fullName evidence="2">Ste ste20 ysk protein kinase</fullName>
    </submittedName>
</protein>
<gene>
    <name evidence="2" type="ORF">F503_08320</name>
</gene>
<feature type="compositionally biased region" description="Gly residues" evidence="1">
    <location>
        <begin position="149"/>
        <end position="174"/>
    </location>
</feature>
<dbReference type="GO" id="GO:0016301">
    <property type="term" value="F:kinase activity"/>
    <property type="evidence" value="ECO:0007669"/>
    <property type="project" value="UniProtKB-KW"/>
</dbReference>